<dbReference type="InterPro" id="IPR027417">
    <property type="entry name" value="P-loop_NTPase"/>
</dbReference>
<dbReference type="PROSITE" id="PS50936">
    <property type="entry name" value="ENGC_GTPASE"/>
    <property type="match status" value="1"/>
</dbReference>
<protein>
    <recommendedName>
        <fullName evidence="1">EngC GTPase domain-containing protein</fullName>
    </recommendedName>
</protein>
<feature type="domain" description="EngC GTPase" evidence="1">
    <location>
        <begin position="7"/>
        <end position="151"/>
    </location>
</feature>
<dbReference type="KEGG" id="smo:SELMODRAFT_444482"/>
<organism evidence="3">
    <name type="scientific">Selaginella moellendorffii</name>
    <name type="common">Spikemoss</name>
    <dbReference type="NCBI Taxonomy" id="88036"/>
    <lineage>
        <taxon>Eukaryota</taxon>
        <taxon>Viridiplantae</taxon>
        <taxon>Streptophyta</taxon>
        <taxon>Embryophyta</taxon>
        <taxon>Tracheophyta</taxon>
        <taxon>Lycopodiopsida</taxon>
        <taxon>Selaginellales</taxon>
        <taxon>Selaginellaceae</taxon>
        <taxon>Selaginella</taxon>
    </lineage>
</organism>
<dbReference type="Pfam" id="PF03193">
    <property type="entry name" value="RsgA_GTPase"/>
    <property type="match status" value="1"/>
</dbReference>
<dbReference type="GO" id="GO:0000028">
    <property type="term" value="P:ribosomal small subunit assembly"/>
    <property type="evidence" value="ECO:0000318"/>
    <property type="project" value="GO_Central"/>
</dbReference>
<dbReference type="SUPFAM" id="SSF52540">
    <property type="entry name" value="P-loop containing nucleoside triphosphate hydrolases"/>
    <property type="match status" value="1"/>
</dbReference>
<dbReference type="eggNOG" id="ENOG502QRR1">
    <property type="taxonomic scope" value="Eukaryota"/>
</dbReference>
<name>D8SA10_SELML</name>
<dbReference type="GO" id="GO:0019843">
    <property type="term" value="F:rRNA binding"/>
    <property type="evidence" value="ECO:0000318"/>
    <property type="project" value="GO_Central"/>
</dbReference>
<dbReference type="InterPro" id="IPR010914">
    <property type="entry name" value="RsgA_GTPase_dom"/>
</dbReference>
<accession>D8SA10</accession>
<dbReference type="AlphaFoldDB" id="D8SA10"/>
<gene>
    <name evidence="2" type="ORF">SELMODRAFT_444482</name>
</gene>
<dbReference type="Gramene" id="EFJ18675">
    <property type="protein sequence ID" value="EFJ18675"/>
    <property type="gene ID" value="SELMODRAFT_444482"/>
</dbReference>
<dbReference type="PANTHER" id="PTHR32120:SF11">
    <property type="entry name" value="SMALL RIBOSOMAL SUBUNIT BIOGENESIS GTPASE RSGA 1, MITOCHONDRIAL-RELATED"/>
    <property type="match status" value="1"/>
</dbReference>
<keyword evidence="3" id="KW-1185">Reference proteome</keyword>
<dbReference type="HOGENOM" id="CLU_080845_0_0_1"/>
<dbReference type="Gene3D" id="3.40.50.300">
    <property type="entry name" value="P-loop containing nucleotide triphosphate hydrolases"/>
    <property type="match status" value="1"/>
</dbReference>
<dbReference type="InterPro" id="IPR004881">
    <property type="entry name" value="Ribosome_biogen_GTPase_RsgA"/>
</dbReference>
<dbReference type="InParanoid" id="D8SA10"/>
<sequence length="273" mass="29826">MPVRSGGAIPSKSLASGINRPRLDPVIMNRFLVEGESTGIPLAVVLSKADLVTQEMKDSWEKQLMESGYKLYICSVETGMGLHEDKTSAVFGPSGVRKSSLINFLRGKSCLPPDDIQALDEVDNEVIRGRHTMRHISLASAIMLADTPGFSYPSLSMVTRNSLALLFPQTGSRPGYNSRRLKISTKEEQCLISSADKSVQEMDRLIDEIDCKSCPRVAYGSLASHEQQSSSNINLTTPLNPPCLDKGMSLHSRQGGRRAFGWLGRADDLEAQA</sequence>
<dbReference type="EMBL" id="GL377609">
    <property type="protein sequence ID" value="EFJ18675.1"/>
    <property type="molecule type" value="Genomic_DNA"/>
</dbReference>
<dbReference type="GO" id="GO:0003924">
    <property type="term" value="F:GTPase activity"/>
    <property type="evidence" value="ECO:0000318"/>
    <property type="project" value="GO_Central"/>
</dbReference>
<evidence type="ECO:0000313" key="2">
    <source>
        <dbReference type="EMBL" id="EFJ18675.1"/>
    </source>
</evidence>
<proteinExistence type="predicted"/>
<dbReference type="STRING" id="88036.D8SA10"/>
<reference evidence="2 3" key="1">
    <citation type="journal article" date="2011" name="Science">
        <title>The Selaginella genome identifies genetic changes associated with the evolution of vascular plants.</title>
        <authorList>
            <person name="Banks J.A."/>
            <person name="Nishiyama T."/>
            <person name="Hasebe M."/>
            <person name="Bowman J.L."/>
            <person name="Gribskov M."/>
            <person name="dePamphilis C."/>
            <person name="Albert V.A."/>
            <person name="Aono N."/>
            <person name="Aoyama T."/>
            <person name="Ambrose B.A."/>
            <person name="Ashton N.W."/>
            <person name="Axtell M.J."/>
            <person name="Barker E."/>
            <person name="Barker M.S."/>
            <person name="Bennetzen J.L."/>
            <person name="Bonawitz N.D."/>
            <person name="Chapple C."/>
            <person name="Cheng C."/>
            <person name="Correa L.G."/>
            <person name="Dacre M."/>
            <person name="DeBarry J."/>
            <person name="Dreyer I."/>
            <person name="Elias M."/>
            <person name="Engstrom E.M."/>
            <person name="Estelle M."/>
            <person name="Feng L."/>
            <person name="Finet C."/>
            <person name="Floyd S.K."/>
            <person name="Frommer W.B."/>
            <person name="Fujita T."/>
            <person name="Gramzow L."/>
            <person name="Gutensohn M."/>
            <person name="Harholt J."/>
            <person name="Hattori M."/>
            <person name="Heyl A."/>
            <person name="Hirai T."/>
            <person name="Hiwatashi Y."/>
            <person name="Ishikawa M."/>
            <person name="Iwata M."/>
            <person name="Karol K.G."/>
            <person name="Koehler B."/>
            <person name="Kolukisaoglu U."/>
            <person name="Kubo M."/>
            <person name="Kurata T."/>
            <person name="Lalonde S."/>
            <person name="Li K."/>
            <person name="Li Y."/>
            <person name="Litt A."/>
            <person name="Lyons E."/>
            <person name="Manning G."/>
            <person name="Maruyama T."/>
            <person name="Michael T.P."/>
            <person name="Mikami K."/>
            <person name="Miyazaki S."/>
            <person name="Morinaga S."/>
            <person name="Murata T."/>
            <person name="Mueller-Roeber B."/>
            <person name="Nelson D.R."/>
            <person name="Obara M."/>
            <person name="Oguri Y."/>
            <person name="Olmstead R.G."/>
            <person name="Onodera N."/>
            <person name="Petersen B.L."/>
            <person name="Pils B."/>
            <person name="Prigge M."/>
            <person name="Rensing S.A."/>
            <person name="Riano-Pachon D.M."/>
            <person name="Roberts A.W."/>
            <person name="Sato Y."/>
            <person name="Scheller H.V."/>
            <person name="Schulz B."/>
            <person name="Schulz C."/>
            <person name="Shakirov E.V."/>
            <person name="Shibagaki N."/>
            <person name="Shinohara N."/>
            <person name="Shippen D.E."/>
            <person name="Soerensen I."/>
            <person name="Sotooka R."/>
            <person name="Sugimoto N."/>
            <person name="Sugita M."/>
            <person name="Sumikawa N."/>
            <person name="Tanurdzic M."/>
            <person name="Theissen G."/>
            <person name="Ulvskov P."/>
            <person name="Wakazuki S."/>
            <person name="Weng J.K."/>
            <person name="Willats W.W."/>
            <person name="Wipf D."/>
            <person name="Wolf P.G."/>
            <person name="Yang L."/>
            <person name="Zimmer A.D."/>
            <person name="Zhu Q."/>
            <person name="Mitros T."/>
            <person name="Hellsten U."/>
            <person name="Loque D."/>
            <person name="Otillar R."/>
            <person name="Salamov A."/>
            <person name="Schmutz J."/>
            <person name="Shapiro H."/>
            <person name="Lindquist E."/>
            <person name="Lucas S."/>
            <person name="Rokhsar D."/>
            <person name="Grigoriev I.V."/>
        </authorList>
    </citation>
    <scope>NUCLEOTIDE SEQUENCE [LARGE SCALE GENOMIC DNA]</scope>
</reference>
<evidence type="ECO:0000313" key="3">
    <source>
        <dbReference type="Proteomes" id="UP000001514"/>
    </source>
</evidence>
<dbReference type="Proteomes" id="UP000001514">
    <property type="component" value="Unassembled WGS sequence"/>
</dbReference>
<evidence type="ECO:0000259" key="1">
    <source>
        <dbReference type="PROSITE" id="PS50936"/>
    </source>
</evidence>
<dbReference type="GO" id="GO:0005525">
    <property type="term" value="F:GTP binding"/>
    <property type="evidence" value="ECO:0007669"/>
    <property type="project" value="InterPro"/>
</dbReference>
<dbReference type="PANTHER" id="PTHR32120">
    <property type="entry name" value="SMALL RIBOSOMAL SUBUNIT BIOGENESIS GTPASE RSGA"/>
    <property type="match status" value="1"/>
</dbReference>